<accession>A0A6A5V2L6</accession>
<keyword evidence="2" id="KW-1185">Reference proteome</keyword>
<name>A0A6A5V2L6_9PLEO</name>
<sequence>MYTSKELEQWAILALDTPLVKNEKPQTRQAQFLENLSEKEDGTSTIAVLVQLHDAAYYFDDGHLKEAVLAMLRKCIRKGTFPVEELVDILHHVFQRPNGAKDQMLKRLFLTAAAMNCEGLSKLSMGMGSELLQVREAWEKPGFEILRRRANGLRNWLAMNGEWKVMGFCIPSRPLVVSGLFGLPPRFPLLKLFLDVLSGGTDKSAQITDGGIFSQYFKALVMFLAPHALRPAQNGLDVFLSSEVGRQVEWYCD</sequence>
<dbReference type="EMBL" id="ML976694">
    <property type="protein sequence ID" value="KAF1971254.1"/>
    <property type="molecule type" value="Genomic_DNA"/>
</dbReference>
<organism evidence="1 2">
    <name type="scientific">Bimuria novae-zelandiae CBS 107.79</name>
    <dbReference type="NCBI Taxonomy" id="1447943"/>
    <lineage>
        <taxon>Eukaryota</taxon>
        <taxon>Fungi</taxon>
        <taxon>Dikarya</taxon>
        <taxon>Ascomycota</taxon>
        <taxon>Pezizomycotina</taxon>
        <taxon>Dothideomycetes</taxon>
        <taxon>Pleosporomycetidae</taxon>
        <taxon>Pleosporales</taxon>
        <taxon>Massarineae</taxon>
        <taxon>Didymosphaeriaceae</taxon>
        <taxon>Bimuria</taxon>
    </lineage>
</organism>
<proteinExistence type="predicted"/>
<evidence type="ECO:0000313" key="2">
    <source>
        <dbReference type="Proteomes" id="UP000800036"/>
    </source>
</evidence>
<dbReference type="Proteomes" id="UP000800036">
    <property type="component" value="Unassembled WGS sequence"/>
</dbReference>
<reference evidence="1" key="1">
    <citation type="journal article" date="2020" name="Stud. Mycol.">
        <title>101 Dothideomycetes genomes: a test case for predicting lifestyles and emergence of pathogens.</title>
        <authorList>
            <person name="Haridas S."/>
            <person name="Albert R."/>
            <person name="Binder M."/>
            <person name="Bloem J."/>
            <person name="Labutti K."/>
            <person name="Salamov A."/>
            <person name="Andreopoulos B."/>
            <person name="Baker S."/>
            <person name="Barry K."/>
            <person name="Bills G."/>
            <person name="Bluhm B."/>
            <person name="Cannon C."/>
            <person name="Castanera R."/>
            <person name="Culley D."/>
            <person name="Daum C."/>
            <person name="Ezra D."/>
            <person name="Gonzalez J."/>
            <person name="Henrissat B."/>
            <person name="Kuo A."/>
            <person name="Liang C."/>
            <person name="Lipzen A."/>
            <person name="Lutzoni F."/>
            <person name="Magnuson J."/>
            <person name="Mondo S."/>
            <person name="Nolan M."/>
            <person name="Ohm R."/>
            <person name="Pangilinan J."/>
            <person name="Park H.-J."/>
            <person name="Ramirez L."/>
            <person name="Alfaro M."/>
            <person name="Sun H."/>
            <person name="Tritt A."/>
            <person name="Yoshinaga Y."/>
            <person name="Zwiers L.-H."/>
            <person name="Turgeon B."/>
            <person name="Goodwin S."/>
            <person name="Spatafora J."/>
            <person name="Crous P."/>
            <person name="Grigoriev I."/>
        </authorList>
    </citation>
    <scope>NUCLEOTIDE SEQUENCE</scope>
    <source>
        <strain evidence="1">CBS 107.79</strain>
    </source>
</reference>
<protein>
    <submittedName>
        <fullName evidence="1">Uncharacterized protein</fullName>
    </submittedName>
</protein>
<evidence type="ECO:0000313" key="1">
    <source>
        <dbReference type="EMBL" id="KAF1971254.1"/>
    </source>
</evidence>
<gene>
    <name evidence="1" type="ORF">BU23DRAFT_570035</name>
</gene>
<dbReference type="AlphaFoldDB" id="A0A6A5V2L6"/>